<evidence type="ECO:0000256" key="13">
    <source>
        <dbReference type="HAMAP-Rule" id="MF_00233"/>
    </source>
</evidence>
<keyword evidence="10 13" id="KW-0143">Chaperone</keyword>
<dbReference type="PROSITE" id="PS51257">
    <property type="entry name" value="PROKAR_LIPOPROTEIN"/>
    <property type="match status" value="1"/>
</dbReference>
<dbReference type="Gene3D" id="2.50.20.10">
    <property type="entry name" value="Lipoprotein localisation LolA/LolB/LppX"/>
    <property type="match status" value="1"/>
</dbReference>
<reference evidence="15 16" key="1">
    <citation type="submission" date="2019-03" db="EMBL/GenBank/DDBJ databases">
        <title>Genomic Encyclopedia of Type Strains, Phase IV (KMG-IV): sequencing the most valuable type-strain genomes for metagenomic binning, comparative biology and taxonomic classification.</title>
        <authorList>
            <person name="Goeker M."/>
        </authorList>
    </citation>
    <scope>NUCLEOTIDE SEQUENCE [LARGE SCALE GENOMIC DNA]</scope>
    <source>
        <strain evidence="15 16">DSM 18577</strain>
    </source>
</reference>
<evidence type="ECO:0000256" key="1">
    <source>
        <dbReference type="ARBA" id="ARBA00004459"/>
    </source>
</evidence>
<keyword evidence="7 13" id="KW-0653">Protein transport</keyword>
<accession>A0A4R1JLT8</accession>
<gene>
    <name evidence="13" type="primary">lolB</name>
    <name evidence="15" type="ORF">EV690_2106</name>
</gene>
<dbReference type="RefSeq" id="WP_165872727.1">
    <property type="nucleotide sequence ID" value="NZ_OU594967.1"/>
</dbReference>
<evidence type="ECO:0000256" key="9">
    <source>
        <dbReference type="ARBA" id="ARBA00023139"/>
    </source>
</evidence>
<dbReference type="GO" id="GO:0009279">
    <property type="term" value="C:cell outer membrane"/>
    <property type="evidence" value="ECO:0007669"/>
    <property type="project" value="UniProtKB-SubCell"/>
</dbReference>
<keyword evidence="12 13" id="KW-0449">Lipoprotein</keyword>
<dbReference type="Proteomes" id="UP000295565">
    <property type="component" value="Unassembled WGS sequence"/>
</dbReference>
<dbReference type="CDD" id="cd16326">
    <property type="entry name" value="LolB"/>
    <property type="match status" value="1"/>
</dbReference>
<proteinExistence type="inferred from homology"/>
<comment type="subcellular location">
    <subcellularLocation>
        <location evidence="1 13">Cell outer membrane</location>
        <topology evidence="1 13">Lipid-anchor</topology>
    </subcellularLocation>
</comment>
<name>A0A4R1JLT8_9GAMM</name>
<protein>
    <recommendedName>
        <fullName evidence="4 13">Outer-membrane lipoprotein LolB</fullName>
    </recommendedName>
</protein>
<evidence type="ECO:0000256" key="12">
    <source>
        <dbReference type="ARBA" id="ARBA00023288"/>
    </source>
</evidence>
<evidence type="ECO:0000256" key="6">
    <source>
        <dbReference type="ARBA" id="ARBA00022729"/>
    </source>
</evidence>
<evidence type="ECO:0000313" key="15">
    <source>
        <dbReference type="EMBL" id="TCK52006.1"/>
    </source>
</evidence>
<dbReference type="Pfam" id="PF03550">
    <property type="entry name" value="LolB"/>
    <property type="match status" value="1"/>
</dbReference>
<evidence type="ECO:0000256" key="7">
    <source>
        <dbReference type="ARBA" id="ARBA00022927"/>
    </source>
</evidence>
<evidence type="ECO:0000313" key="16">
    <source>
        <dbReference type="Proteomes" id="UP000295565"/>
    </source>
</evidence>
<evidence type="ECO:0000256" key="4">
    <source>
        <dbReference type="ARBA" id="ARBA00016202"/>
    </source>
</evidence>
<dbReference type="AlphaFoldDB" id="A0A4R1JLT8"/>
<evidence type="ECO:0000256" key="5">
    <source>
        <dbReference type="ARBA" id="ARBA00022448"/>
    </source>
</evidence>
<evidence type="ECO:0000256" key="2">
    <source>
        <dbReference type="ARBA" id="ARBA00009696"/>
    </source>
</evidence>
<keyword evidence="16" id="KW-1185">Reference proteome</keyword>
<comment type="function">
    <text evidence="13">Plays a critical role in the incorporation of lipoproteins in the outer membrane after they are released by the LolA protein.</text>
</comment>
<evidence type="ECO:0000256" key="8">
    <source>
        <dbReference type="ARBA" id="ARBA00023136"/>
    </source>
</evidence>
<keyword evidence="9 13" id="KW-0564">Palmitate</keyword>
<keyword evidence="11 13" id="KW-0998">Cell outer membrane</keyword>
<evidence type="ECO:0000256" key="11">
    <source>
        <dbReference type="ARBA" id="ARBA00023237"/>
    </source>
</evidence>
<organism evidence="15 16">
    <name type="scientific">Celerinatantimonas diazotrophica</name>
    <dbReference type="NCBI Taxonomy" id="412034"/>
    <lineage>
        <taxon>Bacteria</taxon>
        <taxon>Pseudomonadati</taxon>
        <taxon>Pseudomonadota</taxon>
        <taxon>Gammaproteobacteria</taxon>
        <taxon>Celerinatantimonadaceae</taxon>
        <taxon>Celerinatantimonas</taxon>
    </lineage>
</organism>
<dbReference type="SUPFAM" id="SSF89392">
    <property type="entry name" value="Prokaryotic lipoproteins and lipoprotein localization factors"/>
    <property type="match status" value="1"/>
</dbReference>
<feature type="chain" id="PRO_5020945826" description="Outer-membrane lipoprotein LolB" evidence="14">
    <location>
        <begin position="21"/>
        <end position="196"/>
    </location>
</feature>
<evidence type="ECO:0000256" key="14">
    <source>
        <dbReference type="SAM" id="SignalP"/>
    </source>
</evidence>
<dbReference type="EMBL" id="SMGD01000013">
    <property type="protein sequence ID" value="TCK52006.1"/>
    <property type="molecule type" value="Genomic_DNA"/>
</dbReference>
<comment type="similarity">
    <text evidence="2 13">Belongs to the LolB family.</text>
</comment>
<keyword evidence="5 13" id="KW-0813">Transport</keyword>
<dbReference type="InterPro" id="IPR029046">
    <property type="entry name" value="LolA/LolB/LppX"/>
</dbReference>
<dbReference type="GO" id="GO:0044874">
    <property type="term" value="P:lipoprotein localization to outer membrane"/>
    <property type="evidence" value="ECO:0007669"/>
    <property type="project" value="UniProtKB-UniRule"/>
</dbReference>
<dbReference type="HAMAP" id="MF_00233">
    <property type="entry name" value="LolB"/>
    <property type="match status" value="1"/>
</dbReference>
<dbReference type="GO" id="GO:0015031">
    <property type="term" value="P:protein transport"/>
    <property type="evidence" value="ECO:0007669"/>
    <property type="project" value="UniProtKB-KW"/>
</dbReference>
<keyword evidence="8 13" id="KW-0472">Membrane</keyword>
<comment type="caution">
    <text evidence="15">The sequence shown here is derived from an EMBL/GenBank/DDBJ whole genome shotgun (WGS) entry which is preliminary data.</text>
</comment>
<keyword evidence="6 13" id="KW-0732">Signal</keyword>
<feature type="signal peptide" evidence="14">
    <location>
        <begin position="1"/>
        <end position="20"/>
    </location>
</feature>
<dbReference type="InterPro" id="IPR004565">
    <property type="entry name" value="OM_lipoprot_LolB"/>
</dbReference>
<dbReference type="NCBIfam" id="TIGR00548">
    <property type="entry name" value="lolB"/>
    <property type="match status" value="1"/>
</dbReference>
<evidence type="ECO:0000256" key="10">
    <source>
        <dbReference type="ARBA" id="ARBA00023186"/>
    </source>
</evidence>
<sequence>MFRSIFVIAFLALLSGCAMHPTPPAQGSWQQVNQQLKHIQSWQMNGQIAFITPKIRRRADLFWQHRKTSDQLILTGPFGQQLLTAMITPQGATIVADGKTYRGPDSSQLIYQLTGWQLPINRLPAWLIGLPNSADYQLNAQNRLGKVTSNDGWILSYQGYMQVGNYVLPQKLNATSANTRLKLIIDNWKVTSDPHD</sequence>
<evidence type="ECO:0000256" key="3">
    <source>
        <dbReference type="ARBA" id="ARBA00011245"/>
    </source>
</evidence>
<comment type="subunit">
    <text evidence="3 13">Monomer.</text>
</comment>